<dbReference type="PROSITE" id="PS50011">
    <property type="entry name" value="PROTEIN_KINASE_DOM"/>
    <property type="match status" value="1"/>
</dbReference>
<feature type="compositionally biased region" description="Basic and acidic residues" evidence="11">
    <location>
        <begin position="37"/>
        <end position="54"/>
    </location>
</feature>
<dbReference type="InterPro" id="IPR017441">
    <property type="entry name" value="Protein_kinase_ATP_BS"/>
</dbReference>
<dbReference type="GO" id="GO:0016020">
    <property type="term" value="C:membrane"/>
    <property type="evidence" value="ECO:0007669"/>
    <property type="project" value="UniProtKB-SubCell"/>
</dbReference>
<dbReference type="AlphaFoldDB" id="A0A2G2ZBU5"/>
<keyword evidence="6" id="KW-1133">Transmembrane helix</keyword>
<keyword evidence="10" id="KW-0547">Nucleotide-binding</keyword>
<evidence type="ECO:0000313" key="13">
    <source>
        <dbReference type="EMBL" id="PHT79468.1"/>
    </source>
</evidence>
<comment type="subcellular location">
    <subcellularLocation>
        <location evidence="1">Membrane</location>
        <topology evidence="1">Single-pass membrane protein</topology>
    </subcellularLocation>
</comment>
<evidence type="ECO:0000259" key="12">
    <source>
        <dbReference type="PROSITE" id="PS50011"/>
    </source>
</evidence>
<feature type="binding site" evidence="10">
    <location>
        <position position="244"/>
    </location>
    <ligand>
        <name>ATP</name>
        <dbReference type="ChEBI" id="CHEBI:30616"/>
    </ligand>
</feature>
<organism evidence="13 14">
    <name type="scientific">Capsicum annuum</name>
    <name type="common">Capsicum pepper</name>
    <dbReference type="NCBI Taxonomy" id="4072"/>
    <lineage>
        <taxon>Eukaryota</taxon>
        <taxon>Viridiplantae</taxon>
        <taxon>Streptophyta</taxon>
        <taxon>Embryophyta</taxon>
        <taxon>Tracheophyta</taxon>
        <taxon>Spermatophyta</taxon>
        <taxon>Magnoliopsida</taxon>
        <taxon>eudicotyledons</taxon>
        <taxon>Gunneridae</taxon>
        <taxon>Pentapetalae</taxon>
        <taxon>asterids</taxon>
        <taxon>lamiids</taxon>
        <taxon>Solanales</taxon>
        <taxon>Solanaceae</taxon>
        <taxon>Solanoideae</taxon>
        <taxon>Capsiceae</taxon>
        <taxon>Capsicum</taxon>
    </lineage>
</organism>
<proteinExistence type="predicted"/>
<dbReference type="Pfam" id="PF07714">
    <property type="entry name" value="PK_Tyr_Ser-Thr"/>
    <property type="match status" value="2"/>
</dbReference>
<keyword evidence="4" id="KW-0732">Signal</keyword>
<dbReference type="Gramene" id="PHT79468">
    <property type="protein sequence ID" value="PHT79468"/>
    <property type="gene ID" value="T459_17520"/>
</dbReference>
<dbReference type="GO" id="GO:0005524">
    <property type="term" value="F:ATP binding"/>
    <property type="evidence" value="ECO:0007669"/>
    <property type="project" value="UniProtKB-UniRule"/>
</dbReference>
<evidence type="ECO:0000256" key="6">
    <source>
        <dbReference type="ARBA" id="ARBA00022989"/>
    </source>
</evidence>
<keyword evidence="2" id="KW-0433">Leucine-rich repeat</keyword>
<accession>A0A2G2ZBU5</accession>
<dbReference type="GO" id="GO:0004675">
    <property type="term" value="F:transmembrane receptor protein serine/threonine kinase activity"/>
    <property type="evidence" value="ECO:0000318"/>
    <property type="project" value="GO_Central"/>
</dbReference>
<comment type="caution">
    <text evidence="13">The sequence shown here is derived from an EMBL/GenBank/DDBJ whole genome shotgun (WGS) entry which is preliminary data.</text>
</comment>
<evidence type="ECO:0000256" key="4">
    <source>
        <dbReference type="ARBA" id="ARBA00022729"/>
    </source>
</evidence>
<evidence type="ECO:0000256" key="2">
    <source>
        <dbReference type="ARBA" id="ARBA00022614"/>
    </source>
</evidence>
<evidence type="ECO:0000256" key="10">
    <source>
        <dbReference type="PROSITE-ProRule" id="PRU10141"/>
    </source>
</evidence>
<dbReference type="InterPro" id="IPR000719">
    <property type="entry name" value="Prot_kinase_dom"/>
</dbReference>
<dbReference type="InterPro" id="IPR011009">
    <property type="entry name" value="Kinase-like_dom_sf"/>
</dbReference>
<reference evidence="13 14" key="2">
    <citation type="journal article" date="2017" name="Genome Biol.">
        <title>New reference genome sequences of hot pepper reveal the massive evolution of plant disease-resistance genes by retroduplication.</title>
        <authorList>
            <person name="Kim S."/>
            <person name="Park J."/>
            <person name="Yeom S.I."/>
            <person name="Kim Y.M."/>
            <person name="Seo E."/>
            <person name="Kim K.T."/>
            <person name="Kim M.S."/>
            <person name="Lee J.M."/>
            <person name="Cheong K."/>
            <person name="Shin H.S."/>
            <person name="Kim S.B."/>
            <person name="Han K."/>
            <person name="Lee J."/>
            <person name="Park M."/>
            <person name="Lee H.A."/>
            <person name="Lee H.Y."/>
            <person name="Lee Y."/>
            <person name="Oh S."/>
            <person name="Lee J.H."/>
            <person name="Choi E."/>
            <person name="Choi E."/>
            <person name="Lee S.E."/>
            <person name="Jeon J."/>
            <person name="Kim H."/>
            <person name="Choi G."/>
            <person name="Song H."/>
            <person name="Lee J."/>
            <person name="Lee S.C."/>
            <person name="Kwon J.K."/>
            <person name="Lee H.Y."/>
            <person name="Koo N."/>
            <person name="Hong Y."/>
            <person name="Kim R.W."/>
            <person name="Kang W.H."/>
            <person name="Huh J.H."/>
            <person name="Kang B.C."/>
            <person name="Yang T.J."/>
            <person name="Lee Y.H."/>
            <person name="Bennetzen J.L."/>
            <person name="Choi D."/>
        </authorList>
    </citation>
    <scope>NUCLEOTIDE SEQUENCE [LARGE SCALE GENOMIC DNA]</scope>
    <source>
        <strain evidence="14">cv. CM334</strain>
    </source>
</reference>
<dbReference type="PANTHER" id="PTHR47986:SF1">
    <property type="entry name" value="OS04G0685900 PROTEIN"/>
    <property type="match status" value="1"/>
</dbReference>
<dbReference type="Proteomes" id="UP000222542">
    <property type="component" value="Unassembled WGS sequence"/>
</dbReference>
<keyword evidence="14" id="KW-1185">Reference proteome</keyword>
<dbReference type="SUPFAM" id="SSF56112">
    <property type="entry name" value="Protein kinase-like (PK-like)"/>
    <property type="match status" value="2"/>
</dbReference>
<protein>
    <recommendedName>
        <fullName evidence="12">Protein kinase domain-containing protein</fullName>
    </recommendedName>
</protein>
<keyword evidence="3" id="KW-0812">Transmembrane</keyword>
<dbReference type="Gene3D" id="3.30.200.20">
    <property type="entry name" value="Phosphorylase Kinase, domain 1"/>
    <property type="match status" value="2"/>
</dbReference>
<evidence type="ECO:0000256" key="9">
    <source>
        <dbReference type="ARBA" id="ARBA00023180"/>
    </source>
</evidence>
<dbReference type="PROSITE" id="PS00107">
    <property type="entry name" value="PROTEIN_KINASE_ATP"/>
    <property type="match status" value="1"/>
</dbReference>
<evidence type="ECO:0000256" key="11">
    <source>
        <dbReference type="SAM" id="MobiDB-lite"/>
    </source>
</evidence>
<evidence type="ECO:0000256" key="1">
    <source>
        <dbReference type="ARBA" id="ARBA00004167"/>
    </source>
</evidence>
<dbReference type="EMBL" id="AYRZ02000006">
    <property type="protein sequence ID" value="PHT79468.1"/>
    <property type="molecule type" value="Genomic_DNA"/>
</dbReference>
<evidence type="ECO:0000256" key="3">
    <source>
        <dbReference type="ARBA" id="ARBA00022692"/>
    </source>
</evidence>
<dbReference type="InterPro" id="IPR052422">
    <property type="entry name" value="Auxin_Ser/Thr_Kinase"/>
</dbReference>
<keyword evidence="5" id="KW-0677">Repeat</keyword>
<feature type="region of interest" description="Disordered" evidence="11">
    <location>
        <begin position="37"/>
        <end position="73"/>
    </location>
</feature>
<evidence type="ECO:0000256" key="7">
    <source>
        <dbReference type="ARBA" id="ARBA00023136"/>
    </source>
</evidence>
<keyword evidence="10" id="KW-0067">ATP-binding</keyword>
<gene>
    <name evidence="13" type="ORF">T459_17520</name>
</gene>
<name>A0A2G2ZBU5_CAPAN</name>
<sequence length="323" mass="36929">MMYNGKSHHIRRRHNTGTKFLSSEIITVDYVKSKDNVSDPLTKDLSREGVERTSKGMGLSPRTSQHGEHKDPFDQDNIVNITVLEDPMMYTAQSDPQRLTNNFAPDNELGRDNFGVVYKGLIEDGIQIAVKRRESTIINSKALEEFQAKIVVLSKVRHLHLVSLLGFSIKGNERLLNRKKLEDSIINVLEHPKMYIANSRNLVISTQYLWRVTNNFVTENGLGHGGFGVVYKGVTEDESQIIVKRIESSIINHKKLDKFQVELDMISKVLQCHLVSLLGYSVEGNERLLVYEFMSKGALSRHLFRWKILNLELLSQKRKSILL</sequence>
<evidence type="ECO:0000256" key="5">
    <source>
        <dbReference type="ARBA" id="ARBA00022737"/>
    </source>
</evidence>
<evidence type="ECO:0000256" key="8">
    <source>
        <dbReference type="ARBA" id="ARBA00023170"/>
    </source>
</evidence>
<evidence type="ECO:0000313" key="14">
    <source>
        <dbReference type="Proteomes" id="UP000222542"/>
    </source>
</evidence>
<dbReference type="PANTHER" id="PTHR47986">
    <property type="entry name" value="OSJNBA0070M12.3 PROTEIN"/>
    <property type="match status" value="1"/>
</dbReference>
<dbReference type="GO" id="GO:0007165">
    <property type="term" value="P:signal transduction"/>
    <property type="evidence" value="ECO:0000318"/>
    <property type="project" value="GO_Central"/>
</dbReference>
<feature type="domain" description="Protein kinase" evidence="12">
    <location>
        <begin position="216"/>
        <end position="323"/>
    </location>
</feature>
<reference evidence="13 14" key="1">
    <citation type="journal article" date="2014" name="Nat. Genet.">
        <title>Genome sequence of the hot pepper provides insights into the evolution of pungency in Capsicum species.</title>
        <authorList>
            <person name="Kim S."/>
            <person name="Park M."/>
            <person name="Yeom S.I."/>
            <person name="Kim Y.M."/>
            <person name="Lee J.M."/>
            <person name="Lee H.A."/>
            <person name="Seo E."/>
            <person name="Choi J."/>
            <person name="Cheong K."/>
            <person name="Kim K.T."/>
            <person name="Jung K."/>
            <person name="Lee G.W."/>
            <person name="Oh S.K."/>
            <person name="Bae C."/>
            <person name="Kim S.B."/>
            <person name="Lee H.Y."/>
            <person name="Kim S.Y."/>
            <person name="Kim M.S."/>
            <person name="Kang B.C."/>
            <person name="Jo Y.D."/>
            <person name="Yang H.B."/>
            <person name="Jeong H.J."/>
            <person name="Kang W.H."/>
            <person name="Kwon J.K."/>
            <person name="Shin C."/>
            <person name="Lim J.Y."/>
            <person name="Park J.H."/>
            <person name="Huh J.H."/>
            <person name="Kim J.S."/>
            <person name="Kim B.D."/>
            <person name="Cohen O."/>
            <person name="Paran I."/>
            <person name="Suh M.C."/>
            <person name="Lee S.B."/>
            <person name="Kim Y.K."/>
            <person name="Shin Y."/>
            <person name="Noh S.J."/>
            <person name="Park J."/>
            <person name="Seo Y.S."/>
            <person name="Kwon S.Y."/>
            <person name="Kim H.A."/>
            <person name="Park J.M."/>
            <person name="Kim H.J."/>
            <person name="Choi S.B."/>
            <person name="Bosland P.W."/>
            <person name="Reeves G."/>
            <person name="Jo S.H."/>
            <person name="Lee B.W."/>
            <person name="Cho H.T."/>
            <person name="Choi H.S."/>
            <person name="Lee M.S."/>
            <person name="Yu Y."/>
            <person name="Do Choi Y."/>
            <person name="Park B.S."/>
            <person name="van Deynze A."/>
            <person name="Ashrafi H."/>
            <person name="Hill T."/>
            <person name="Kim W.T."/>
            <person name="Pai H.S."/>
            <person name="Ahn H.K."/>
            <person name="Yeam I."/>
            <person name="Giovannoni J.J."/>
            <person name="Rose J.K."/>
            <person name="Sorensen I."/>
            <person name="Lee S.J."/>
            <person name="Kim R.W."/>
            <person name="Choi I.Y."/>
            <person name="Choi B.S."/>
            <person name="Lim J.S."/>
            <person name="Lee Y.H."/>
            <person name="Choi D."/>
        </authorList>
    </citation>
    <scope>NUCLEOTIDE SEQUENCE [LARGE SCALE GENOMIC DNA]</scope>
    <source>
        <strain evidence="14">cv. CM334</strain>
    </source>
</reference>
<keyword evidence="8" id="KW-0675">Receptor</keyword>
<dbReference type="InterPro" id="IPR001245">
    <property type="entry name" value="Ser-Thr/Tyr_kinase_cat_dom"/>
</dbReference>
<keyword evidence="7" id="KW-0472">Membrane</keyword>
<keyword evidence="9" id="KW-0325">Glycoprotein</keyword>